<gene>
    <name evidence="1" type="ORF">ENS19_02795</name>
</gene>
<dbReference type="InterPro" id="IPR009183">
    <property type="entry name" value="UCP004962"/>
</dbReference>
<dbReference type="EMBL" id="DSTX01000002">
    <property type="protein sequence ID" value="HFK20186.1"/>
    <property type="molecule type" value="Genomic_DNA"/>
</dbReference>
<organism evidence="1">
    <name type="scientific">Candidatus Methanomethylicus mesodigestus</name>
    <dbReference type="NCBI Taxonomy" id="1867258"/>
    <lineage>
        <taxon>Archaea</taxon>
        <taxon>Thermoproteota</taxon>
        <taxon>Methanosuratincolia</taxon>
        <taxon>Candidatus Methanomethylicales</taxon>
        <taxon>Candidatus Methanomethylicaceae</taxon>
        <taxon>Candidatus Methanomethylicus</taxon>
    </lineage>
</organism>
<name>A0A7C3F3W4_9CREN</name>
<accession>A0A7C3F3W4</accession>
<comment type="caution">
    <text evidence="1">The sequence shown here is derived from an EMBL/GenBank/DDBJ whole genome shotgun (WGS) entry which is preliminary data.</text>
</comment>
<protein>
    <submittedName>
        <fullName evidence="1">DUF2124 domain-containing protein</fullName>
    </submittedName>
</protein>
<dbReference type="AlphaFoldDB" id="A0A7C3F3W4"/>
<dbReference type="Pfam" id="PF09897">
    <property type="entry name" value="DUF2124"/>
    <property type="match status" value="1"/>
</dbReference>
<proteinExistence type="predicted"/>
<sequence>MRYMILAKRVTKQAMVMGMGAVEKAAEKGLVGLSRCFRGAVSGYKGSGKLLFVGSPYTCLPFAEFLSYAIRDLNMKTYFMPGLEVEKIREIVPLEGYGFQLGKVEGSGNFEVVVLLGGLALPKTYVDPASLRKALLRVSKLDYVVALFFQGVMRKEEWLNEFKFSFIVDADISKVVLEGLN</sequence>
<evidence type="ECO:0000313" key="1">
    <source>
        <dbReference type="EMBL" id="HFK20186.1"/>
    </source>
</evidence>
<reference evidence="1" key="1">
    <citation type="journal article" date="2020" name="mSystems">
        <title>Genome- and Community-Level Interaction Insights into Carbon Utilization and Element Cycling Functions of Hydrothermarchaeota in Hydrothermal Sediment.</title>
        <authorList>
            <person name="Zhou Z."/>
            <person name="Liu Y."/>
            <person name="Xu W."/>
            <person name="Pan J."/>
            <person name="Luo Z.H."/>
            <person name="Li M."/>
        </authorList>
    </citation>
    <scope>NUCLEOTIDE SEQUENCE [LARGE SCALE GENOMIC DNA]</scope>
    <source>
        <strain evidence="1">SpSt-468</strain>
    </source>
</reference>
<dbReference type="Gene3D" id="3.40.50.2300">
    <property type="match status" value="1"/>
</dbReference>